<sequence>MAARTLLARSAGVASRATSYSSSIGSTSAVTITAASSLSPPTARNRQYHASSATVRRASLATARATASSKNARSLATLQSTLNAPQLGSSEVAQSLFAPLDAFEHRHLGPRTAHIQAMLEKIGYSDMDAFIHDAVPKSIRLDQSTVNKSALQPLSESELLRRGTEIASGNTKHKSLIGMGYHNTLVPNVILRNVLESPAWYTSYTPYQPEIAQGRLESLLNYQTMITSLTGLDVANASLLDEGTAAAEAMVLAYGISGSKRKTFLVDRAVLPQTMAVLRQRAKGFGIRVLVTDLRTPQGYRLPSEEEAPRDDIIGALVQYPDVNGRIVDWSGLAKDIHSFGGLVVAATDLLALTMIKPPGEWGADIALGNSARFGVPPGYGGPHAAFFAVTDKLKRRIPGRLVGVSRDSSGKPAFRLALQTREQHIRREKATSNICTAQALLANMSAMYAVYHGPEGLRRIAAKTHGLTRLLKHELTEIGARVVNRDGAFFDTLTIDLSKAGVGSVRVHAEAEKSGLNFRRISDTSVGITLDETVTIEEVADILNVFKGALAPTNTAVASAQAKAAAEGLHFEQVHYRSDQLLELAASLGLDAETLGALEVSTPVKRQPVAPATTSPLPSTSPSAINAATQVTDLPAVPDFKRTSAILTHPVFSSHRSETEMLRYIHHLQSKDLSLANAMIPLGSCTMKLNATSSMALLSRPEYGSLHPFAPQEQAKGYDVLIRELERDLCTITGFPAVSLQPNSGAQGEFAGLSVIRAYLDSKGEGKRDVCLIPQSAHGTNPASAVMAGMRVVSVKTLPDGSLDLEDLSAKADKYRTELAAFMVTYPSTYGVFEEKVQEACAIIHDAGGQVYMDGANLQAQVGLTNPAIIGADVTHLNLHKTFSIPHGGGGPGVGPICCAEHLAPYLPGHPLASVGGEQAIDPISAAPFGSASILTIAWAYIKQLGWQGLKSSTEVALLNANYIAWRLKGDFKVKYTNSAGLVAHELLIDLAEYSDAGLTVMDFAKRLIDYGFHPPTCAWPISTGLLIEPSESESLAEIDRFCEAMLAIKAEADEVRSGKVPKDKNLLKRAPHTIETMTKSEAEWDVPYSRAQAAYPVKSLRQNKFWPAVGRLDEVHGDKNLFCTCPSVEELAEQ</sequence>
<accession>A0A177TF49</accession>
<dbReference type="EMBL" id="LWDF02000054">
    <property type="protein sequence ID" value="KAE8258855.1"/>
    <property type="molecule type" value="Genomic_DNA"/>
</dbReference>
<dbReference type="GO" id="GO:0019464">
    <property type="term" value="P:glycine decarboxylation via glycine cleavage system"/>
    <property type="evidence" value="ECO:0007669"/>
    <property type="project" value="TreeGrafter"/>
</dbReference>
<dbReference type="PANTHER" id="PTHR11773">
    <property type="entry name" value="GLYCINE DEHYDROGENASE, DECARBOXYLATING"/>
    <property type="match status" value="1"/>
</dbReference>
<keyword evidence="11" id="KW-1185">Reference proteome</keyword>
<dbReference type="Proteomes" id="UP000077521">
    <property type="component" value="Unassembled WGS sequence"/>
</dbReference>
<reference evidence="10" key="2">
    <citation type="journal article" date="2019" name="IMA Fungus">
        <title>Genome sequencing and comparison of five Tilletia species to identify candidate genes for the detection of regulated species infecting wheat.</title>
        <authorList>
            <person name="Nguyen H.D.T."/>
            <person name="Sultana T."/>
            <person name="Kesanakurti P."/>
            <person name="Hambleton S."/>
        </authorList>
    </citation>
    <scope>NUCLEOTIDE SEQUENCE</scope>
    <source>
        <strain evidence="10">DAOMC 236416</strain>
    </source>
</reference>
<proteinExistence type="inferred from homology"/>
<evidence type="ECO:0000256" key="6">
    <source>
        <dbReference type="ARBA" id="ARBA00049026"/>
    </source>
</evidence>
<dbReference type="FunFam" id="3.40.640.10:FF:000007">
    <property type="entry name" value="glycine dehydrogenase (Decarboxylating), mitochondrial"/>
    <property type="match status" value="1"/>
</dbReference>
<evidence type="ECO:0000313" key="10">
    <source>
        <dbReference type="EMBL" id="KAE8258855.1"/>
    </source>
</evidence>
<feature type="domain" description="Glycine cleavage system P-protein N-terminal" evidence="8">
    <location>
        <begin position="654"/>
        <end position="911"/>
    </location>
</feature>
<evidence type="ECO:0000256" key="1">
    <source>
        <dbReference type="ARBA" id="ARBA00001933"/>
    </source>
</evidence>
<keyword evidence="5" id="KW-0560">Oxidoreductase</keyword>
<dbReference type="GO" id="GO:0030170">
    <property type="term" value="F:pyridoxal phosphate binding"/>
    <property type="evidence" value="ECO:0007669"/>
    <property type="project" value="TreeGrafter"/>
</dbReference>
<evidence type="ECO:0000259" key="8">
    <source>
        <dbReference type="Pfam" id="PF02347"/>
    </source>
</evidence>
<dbReference type="InterPro" id="IPR020581">
    <property type="entry name" value="GDC_P"/>
</dbReference>
<dbReference type="GO" id="GO:0005960">
    <property type="term" value="C:glycine cleavage complex"/>
    <property type="evidence" value="ECO:0007669"/>
    <property type="project" value="TreeGrafter"/>
</dbReference>
<evidence type="ECO:0000256" key="3">
    <source>
        <dbReference type="ARBA" id="ARBA00012134"/>
    </source>
</evidence>
<evidence type="ECO:0000256" key="2">
    <source>
        <dbReference type="ARBA" id="ARBA00010756"/>
    </source>
</evidence>
<dbReference type="Pfam" id="PF02347">
    <property type="entry name" value="GDC-P"/>
    <property type="match status" value="2"/>
</dbReference>
<comment type="caution">
    <text evidence="10">The sequence shown here is derived from an EMBL/GenBank/DDBJ whole genome shotgun (WGS) entry which is preliminary data.</text>
</comment>
<dbReference type="InterPro" id="IPR015421">
    <property type="entry name" value="PyrdxlP-dep_Trfase_major"/>
</dbReference>
<dbReference type="InterPro" id="IPR049315">
    <property type="entry name" value="GDC-P_N"/>
</dbReference>
<evidence type="ECO:0000256" key="7">
    <source>
        <dbReference type="ARBA" id="ARBA00082072"/>
    </source>
</evidence>
<keyword evidence="4" id="KW-0663">Pyridoxal phosphate</keyword>
<dbReference type="EC" id="1.4.4.2" evidence="3"/>
<dbReference type="Pfam" id="PF21478">
    <property type="entry name" value="GcvP2_C"/>
    <property type="match status" value="1"/>
</dbReference>
<evidence type="ECO:0000256" key="4">
    <source>
        <dbReference type="ARBA" id="ARBA00022898"/>
    </source>
</evidence>
<dbReference type="InterPro" id="IPR049316">
    <property type="entry name" value="GDC-P_C"/>
</dbReference>
<dbReference type="FunFam" id="3.40.640.10:FF:000005">
    <property type="entry name" value="Glycine dehydrogenase (decarboxylating), mitochondrial"/>
    <property type="match status" value="1"/>
</dbReference>
<comment type="similarity">
    <text evidence="2">Belongs to the GcvP family.</text>
</comment>
<dbReference type="Gene3D" id="3.40.640.10">
    <property type="entry name" value="Type I PLP-dependent aspartate aminotransferase-like (Major domain)"/>
    <property type="match status" value="2"/>
</dbReference>
<dbReference type="GO" id="GO:0016594">
    <property type="term" value="F:glycine binding"/>
    <property type="evidence" value="ECO:0007669"/>
    <property type="project" value="TreeGrafter"/>
</dbReference>
<organism evidence="10 11">
    <name type="scientific">Tilletia indica</name>
    <dbReference type="NCBI Taxonomy" id="43049"/>
    <lineage>
        <taxon>Eukaryota</taxon>
        <taxon>Fungi</taxon>
        <taxon>Dikarya</taxon>
        <taxon>Basidiomycota</taxon>
        <taxon>Ustilaginomycotina</taxon>
        <taxon>Exobasidiomycetes</taxon>
        <taxon>Tilletiales</taxon>
        <taxon>Tilletiaceae</taxon>
        <taxon>Tilletia</taxon>
    </lineage>
</organism>
<feature type="domain" description="Glycine cleavage system P-protein N-terminal" evidence="8">
    <location>
        <begin position="105"/>
        <end position="547"/>
    </location>
</feature>
<name>A0A177TF49_9BASI</name>
<protein>
    <recommendedName>
        <fullName evidence="3">glycine dehydrogenase (aminomethyl-transferring)</fullName>
        <ecNumber evidence="3">1.4.4.2</ecNumber>
    </recommendedName>
    <alternativeName>
        <fullName evidence="7">Glycine cleavage system P protein</fullName>
    </alternativeName>
</protein>
<dbReference type="GO" id="GO:0005739">
    <property type="term" value="C:mitochondrion"/>
    <property type="evidence" value="ECO:0007669"/>
    <property type="project" value="TreeGrafter"/>
</dbReference>
<comment type="cofactor">
    <cofactor evidence="1">
        <name>pyridoxal 5'-phosphate</name>
        <dbReference type="ChEBI" id="CHEBI:597326"/>
    </cofactor>
</comment>
<dbReference type="InterPro" id="IPR015424">
    <property type="entry name" value="PyrdxlP-dep_Trfase"/>
</dbReference>
<dbReference type="CDD" id="cd00613">
    <property type="entry name" value="GDC-P"/>
    <property type="match status" value="1"/>
</dbReference>
<dbReference type="GO" id="GO:0004375">
    <property type="term" value="F:glycine dehydrogenase (decarboxylating) activity"/>
    <property type="evidence" value="ECO:0007669"/>
    <property type="project" value="UniProtKB-EC"/>
</dbReference>
<dbReference type="AlphaFoldDB" id="A0A177TF49"/>
<gene>
    <name evidence="10" type="ORF">A4X13_0g1389</name>
</gene>
<dbReference type="InterPro" id="IPR015422">
    <property type="entry name" value="PyrdxlP-dep_Trfase_small"/>
</dbReference>
<feature type="domain" description="Glycine dehydrogenase C-terminal" evidence="9">
    <location>
        <begin position="954"/>
        <end position="1074"/>
    </location>
</feature>
<dbReference type="SUPFAM" id="SSF53383">
    <property type="entry name" value="PLP-dependent transferases"/>
    <property type="match status" value="2"/>
</dbReference>
<dbReference type="PANTHER" id="PTHR11773:SF1">
    <property type="entry name" value="GLYCINE DEHYDROGENASE (DECARBOXYLATING), MITOCHONDRIAL"/>
    <property type="match status" value="1"/>
</dbReference>
<evidence type="ECO:0000313" key="11">
    <source>
        <dbReference type="Proteomes" id="UP000077521"/>
    </source>
</evidence>
<dbReference type="Gene3D" id="3.90.1150.10">
    <property type="entry name" value="Aspartate Aminotransferase, domain 1"/>
    <property type="match status" value="2"/>
</dbReference>
<evidence type="ECO:0000256" key="5">
    <source>
        <dbReference type="ARBA" id="ARBA00023002"/>
    </source>
</evidence>
<comment type="catalytic activity">
    <reaction evidence="6">
        <text>N(6)-[(R)-lipoyl]-L-lysyl-[glycine-cleavage complex H protein] + glycine + H(+) = N(6)-[(R)-S(8)-aminomethyldihydrolipoyl]-L-lysyl-[glycine-cleavage complex H protein] + CO2</text>
        <dbReference type="Rhea" id="RHEA:24304"/>
        <dbReference type="Rhea" id="RHEA-COMP:10494"/>
        <dbReference type="Rhea" id="RHEA-COMP:10495"/>
        <dbReference type="ChEBI" id="CHEBI:15378"/>
        <dbReference type="ChEBI" id="CHEBI:16526"/>
        <dbReference type="ChEBI" id="CHEBI:57305"/>
        <dbReference type="ChEBI" id="CHEBI:83099"/>
        <dbReference type="ChEBI" id="CHEBI:83143"/>
        <dbReference type="EC" id="1.4.4.2"/>
    </reaction>
</comment>
<reference evidence="10" key="1">
    <citation type="submission" date="2016-04" db="EMBL/GenBank/DDBJ databases">
        <authorList>
            <person name="Nguyen H.D."/>
            <person name="Samba Siva P."/>
            <person name="Cullis J."/>
            <person name="Levesque C.A."/>
            <person name="Hambleton S."/>
        </authorList>
    </citation>
    <scope>NUCLEOTIDE SEQUENCE</scope>
    <source>
        <strain evidence="10">DAOMC 236416</strain>
    </source>
</reference>
<evidence type="ECO:0000259" key="9">
    <source>
        <dbReference type="Pfam" id="PF21478"/>
    </source>
</evidence>